<dbReference type="Pfam" id="PF03788">
    <property type="entry name" value="LrgA"/>
    <property type="match status" value="1"/>
</dbReference>
<dbReference type="PANTHER" id="PTHR33931:SF2">
    <property type="entry name" value="HOLIN-LIKE PROTEIN CIDA"/>
    <property type="match status" value="1"/>
</dbReference>
<comment type="caution">
    <text evidence="7">The sequence shown here is derived from an EMBL/GenBank/DDBJ whole genome shotgun (WGS) entry which is preliminary data.</text>
</comment>
<keyword evidence="3 6" id="KW-0812">Transmembrane</keyword>
<evidence type="ECO:0000256" key="3">
    <source>
        <dbReference type="ARBA" id="ARBA00022692"/>
    </source>
</evidence>
<keyword evidence="8" id="KW-1185">Reference proteome</keyword>
<dbReference type="PANTHER" id="PTHR33931">
    <property type="entry name" value="HOLIN-LIKE PROTEIN CIDA-RELATED"/>
    <property type="match status" value="1"/>
</dbReference>
<feature type="transmembrane region" description="Helical" evidence="6">
    <location>
        <begin position="63"/>
        <end position="80"/>
    </location>
</feature>
<dbReference type="Proteomes" id="UP000192652">
    <property type="component" value="Unassembled WGS sequence"/>
</dbReference>
<evidence type="ECO:0000256" key="6">
    <source>
        <dbReference type="SAM" id="Phobius"/>
    </source>
</evidence>
<comment type="subcellular location">
    <subcellularLocation>
        <location evidence="1">Cell membrane</location>
        <topology evidence="1">Multi-pass membrane protein</topology>
    </subcellularLocation>
</comment>
<sequence>MPVGLTILLLFQLIGEILAYAMHGAVPGPVIGMALIFLCLLLFKRRDRLKAFETHTLSASRLLLANLGVLFVPAGVGIVQHLDMVADRGPQLIATILVSTLATLLVTVSTFLLTKRLMGARKDG</sequence>
<keyword evidence="5 6" id="KW-0472">Membrane</keyword>
<evidence type="ECO:0000313" key="8">
    <source>
        <dbReference type="Proteomes" id="UP000192652"/>
    </source>
</evidence>
<evidence type="ECO:0008006" key="9">
    <source>
        <dbReference type="Google" id="ProtNLM"/>
    </source>
</evidence>
<feature type="transmembrane region" description="Helical" evidence="6">
    <location>
        <begin position="25"/>
        <end position="43"/>
    </location>
</feature>
<evidence type="ECO:0000313" key="7">
    <source>
        <dbReference type="EMBL" id="OQP87757.1"/>
    </source>
</evidence>
<name>A0ABX3PHW8_9HYPH</name>
<dbReference type="RefSeq" id="WP_081174039.1">
    <property type="nucleotide sequence ID" value="NZ_MSPX01000002.1"/>
</dbReference>
<evidence type="ECO:0000256" key="2">
    <source>
        <dbReference type="ARBA" id="ARBA00022475"/>
    </source>
</evidence>
<reference evidence="7 8" key="1">
    <citation type="journal article" date="2017" name="Antonie Van Leeuwenhoek">
        <title>Rhizobium rhizosphaerae sp. nov., a novel species isolated from rice rhizosphere.</title>
        <authorList>
            <person name="Zhao J.J."/>
            <person name="Zhang J."/>
            <person name="Zhang R.J."/>
            <person name="Zhang C.W."/>
            <person name="Yin H.Q."/>
            <person name="Zhang X.X."/>
        </authorList>
    </citation>
    <scope>NUCLEOTIDE SEQUENCE [LARGE SCALE GENOMIC DNA]</scope>
    <source>
        <strain evidence="7 8">RD15</strain>
    </source>
</reference>
<evidence type="ECO:0000256" key="5">
    <source>
        <dbReference type="ARBA" id="ARBA00023136"/>
    </source>
</evidence>
<accession>A0ABX3PHW8</accession>
<evidence type="ECO:0000256" key="4">
    <source>
        <dbReference type="ARBA" id="ARBA00022989"/>
    </source>
</evidence>
<proteinExistence type="predicted"/>
<feature type="transmembrane region" description="Helical" evidence="6">
    <location>
        <begin position="92"/>
        <end position="113"/>
    </location>
</feature>
<keyword evidence="4 6" id="KW-1133">Transmembrane helix</keyword>
<evidence type="ECO:0000256" key="1">
    <source>
        <dbReference type="ARBA" id="ARBA00004651"/>
    </source>
</evidence>
<organism evidence="7 8">
    <name type="scientific">Xaviernesmea rhizosphaerae</name>
    <dbReference type="NCBI Taxonomy" id="1672749"/>
    <lineage>
        <taxon>Bacteria</taxon>
        <taxon>Pseudomonadati</taxon>
        <taxon>Pseudomonadota</taxon>
        <taxon>Alphaproteobacteria</taxon>
        <taxon>Hyphomicrobiales</taxon>
        <taxon>Rhizobiaceae</taxon>
        <taxon>Rhizobium/Agrobacterium group</taxon>
        <taxon>Xaviernesmea</taxon>
    </lineage>
</organism>
<dbReference type="InterPro" id="IPR005538">
    <property type="entry name" value="LrgA/CidA"/>
</dbReference>
<keyword evidence="2" id="KW-1003">Cell membrane</keyword>
<dbReference type="EMBL" id="MSPX01000002">
    <property type="protein sequence ID" value="OQP87757.1"/>
    <property type="molecule type" value="Genomic_DNA"/>
</dbReference>
<protein>
    <recommendedName>
        <fullName evidence="9">CidA/LrgA family protein</fullName>
    </recommendedName>
</protein>
<gene>
    <name evidence="7" type="ORF">BTR14_04150</name>
</gene>